<gene>
    <name evidence="2" type="ORF">MAR_028164</name>
</gene>
<sequence>MDDYIRYVAARSKAGFDKVHEEFFRIFDETSTKSTRNSTRNSVSQPQKPNKTESRIGLRSKWSTLLWSSTSESSLSQDHSFMSYIPEGQEEEDVESSDEIERSSSAPIVDNSSTMFSFDGEKFATSKDMWHSTGESINNAKPKSKPPIKARTSIQVSPVSQRKTSNERLHTSCAVENNKAHNKTVSNDLISNQEGYVDMGNKSGADILQSESNTVNNNNDDYLKYLPGGSEYTNMCQHVVNGDANHTVAAAAPPKPCARADTSHYTPLIKKSTDTSTFQDEEDTYQVPRSVLTDTHISRLVDDSEEEDEIYKVPRSVLNDCDENYDTPPPGIRHMLEEDDIYRVLNGPVREVPITIEKIDSDNEEDSELTDYANASAFERPGDCTNGDQEFFTYSLQEVVKCLYKCGLPKFARLCHEMNFDGKHFKGITARNLKEAPYELTWLHISRFLKIIKGWRPSTVEKDETYEVPPSPVKKQSGCGGDRNMNNRTDISPNANARVKLGQVDRETKSAFIGNHSLKPKLARASEVNFERTESAEDEKNSNKVGNDFFQLSVQEVVTFLNNAALTRLAHICEVHQFDGAYFREITADRLKKEPFQMNWFHISKFFKLIKKG</sequence>
<evidence type="ECO:0000256" key="1">
    <source>
        <dbReference type="SAM" id="MobiDB-lite"/>
    </source>
</evidence>
<accession>A0ABY7DCT2</accession>
<protein>
    <submittedName>
        <fullName evidence="2">Uncharacterized protein</fullName>
    </submittedName>
</protein>
<evidence type="ECO:0000313" key="2">
    <source>
        <dbReference type="EMBL" id="WAQ95474.1"/>
    </source>
</evidence>
<feature type="region of interest" description="Disordered" evidence="1">
    <location>
        <begin position="135"/>
        <end position="168"/>
    </location>
</feature>
<organism evidence="2 3">
    <name type="scientific">Mya arenaria</name>
    <name type="common">Soft-shell clam</name>
    <dbReference type="NCBI Taxonomy" id="6604"/>
    <lineage>
        <taxon>Eukaryota</taxon>
        <taxon>Metazoa</taxon>
        <taxon>Spiralia</taxon>
        <taxon>Lophotrochozoa</taxon>
        <taxon>Mollusca</taxon>
        <taxon>Bivalvia</taxon>
        <taxon>Autobranchia</taxon>
        <taxon>Heteroconchia</taxon>
        <taxon>Euheterodonta</taxon>
        <taxon>Imparidentia</taxon>
        <taxon>Neoheterodontei</taxon>
        <taxon>Myida</taxon>
        <taxon>Myoidea</taxon>
        <taxon>Myidae</taxon>
        <taxon>Mya</taxon>
    </lineage>
</organism>
<proteinExistence type="predicted"/>
<evidence type="ECO:0000313" key="3">
    <source>
        <dbReference type="Proteomes" id="UP001164746"/>
    </source>
</evidence>
<feature type="compositionally biased region" description="Polar residues" evidence="1">
    <location>
        <begin position="484"/>
        <end position="493"/>
    </location>
</feature>
<feature type="compositionally biased region" description="Polar residues" evidence="1">
    <location>
        <begin position="152"/>
        <end position="163"/>
    </location>
</feature>
<reference evidence="2" key="1">
    <citation type="submission" date="2022-11" db="EMBL/GenBank/DDBJ databases">
        <title>Centuries of genome instability and evolution in soft-shell clam transmissible cancer (bioRxiv).</title>
        <authorList>
            <person name="Hart S.F.M."/>
            <person name="Yonemitsu M.A."/>
            <person name="Giersch R.M."/>
            <person name="Beal B.F."/>
            <person name="Arriagada G."/>
            <person name="Davis B.W."/>
            <person name="Ostrander E.A."/>
            <person name="Goff S.P."/>
            <person name="Metzger M.J."/>
        </authorList>
    </citation>
    <scope>NUCLEOTIDE SEQUENCE</scope>
    <source>
        <strain evidence="2">MELC-2E11</strain>
        <tissue evidence="2">Siphon/mantle</tissue>
    </source>
</reference>
<dbReference type="Proteomes" id="UP001164746">
    <property type="component" value="Chromosome 2"/>
</dbReference>
<feature type="region of interest" description="Disordered" evidence="1">
    <location>
        <begin position="34"/>
        <end position="55"/>
    </location>
</feature>
<keyword evidence="3" id="KW-1185">Reference proteome</keyword>
<name>A0ABY7DCT2_MYAAR</name>
<dbReference type="EMBL" id="CP111013">
    <property type="protein sequence ID" value="WAQ95474.1"/>
    <property type="molecule type" value="Genomic_DNA"/>
</dbReference>
<feature type="region of interest" description="Disordered" evidence="1">
    <location>
        <begin position="463"/>
        <end position="493"/>
    </location>
</feature>